<reference evidence="8 9" key="1">
    <citation type="submission" date="2014-04" db="EMBL/GenBank/DDBJ databases">
        <title>Genome assembly of Hyalangium minutum DSM 14724.</title>
        <authorList>
            <person name="Sharma G."/>
            <person name="Subramanian S."/>
        </authorList>
    </citation>
    <scope>NUCLEOTIDE SEQUENCE [LARGE SCALE GENOMIC DNA]</scope>
    <source>
        <strain evidence="8 9">DSM 14724</strain>
    </source>
</reference>
<feature type="compositionally biased region" description="Acidic residues" evidence="6">
    <location>
        <begin position="336"/>
        <end position="346"/>
    </location>
</feature>
<accession>A0A085WV63</accession>
<evidence type="ECO:0000256" key="3">
    <source>
        <dbReference type="ARBA" id="ARBA00023136"/>
    </source>
</evidence>
<name>A0A085WV63_9BACT</name>
<dbReference type="PRINTS" id="PR01021">
    <property type="entry name" value="OMPADOMAIN"/>
</dbReference>
<dbReference type="RefSeq" id="WP_240486556.1">
    <property type="nucleotide sequence ID" value="NZ_JMCB01000002.1"/>
</dbReference>
<sequence length="551" mass="58367">MALVFLSATAFAQPEGVPTFELELLKLNPGAVGSLLVGTGEPLPDGDYRFSLAVHYENDPLLLFENGKQLGAVVRHRATTHLTAAYGLFGWLEVGAQLPVVLIQRGDDLTDLGVSGLSGGPAVGTPLLTVQGQLLSQAKKDHLVDLALGLHMGLPIGSSAALSRELRAIPSLMVGRTGESLRGALEVGMLLRPRTVLTQDENVQDELGHAMRFTGGLSSLGPRLRGELALSTLVPLKRQGLSIEVLGGARWPVKEAFEAFALAGLGFGNAPGTPDFRILLGMAYGRPRPAAVEVAPPVKEPEPPPPPKDTDGDGVVDGEDACPAATGKLGMKGCPDEDNDGIEDGGDMCPTEAGPAERQGCPPKDSDGDGALDEVDNCPTEPGPLDHSGCPPADRDNDTVEDLSDNCPDEFGPPDNQGCPPEEKQLVVIQRDRIKINDTVYFDFDKATIQPRSFPLLDQVAKVILEHPEIVSVSVEGHTDDSGPAEYNRGLSQRRSEAVRDYLIGKGVAPERLEAKGYGEDRPIASNATTAGRATNRRVEFITRYSASGGQ</sequence>
<dbReference type="AlphaFoldDB" id="A0A085WV63"/>
<protein>
    <recommendedName>
        <fullName evidence="7">OmpA-like domain-containing protein</fullName>
    </recommendedName>
</protein>
<dbReference type="Proteomes" id="UP000028725">
    <property type="component" value="Unassembled WGS sequence"/>
</dbReference>
<dbReference type="EMBL" id="JMCB01000002">
    <property type="protein sequence ID" value="KFE71576.1"/>
    <property type="molecule type" value="Genomic_DNA"/>
</dbReference>
<dbReference type="SUPFAM" id="SSF103647">
    <property type="entry name" value="TSP type-3 repeat"/>
    <property type="match status" value="1"/>
</dbReference>
<dbReference type="Pfam" id="PF02412">
    <property type="entry name" value="TSP_3"/>
    <property type="match status" value="2"/>
</dbReference>
<keyword evidence="9" id="KW-1185">Reference proteome</keyword>
<dbReference type="GO" id="GO:0005509">
    <property type="term" value="F:calcium ion binding"/>
    <property type="evidence" value="ECO:0007669"/>
    <property type="project" value="InterPro"/>
</dbReference>
<dbReference type="SUPFAM" id="SSF103088">
    <property type="entry name" value="OmpA-like"/>
    <property type="match status" value="1"/>
</dbReference>
<dbReference type="Gene3D" id="4.10.1080.10">
    <property type="entry name" value="TSP type-3 repeat"/>
    <property type="match status" value="1"/>
</dbReference>
<dbReference type="STRING" id="394096.DB31_3706"/>
<dbReference type="InterPro" id="IPR050330">
    <property type="entry name" value="Bact_OuterMem_StrucFunc"/>
</dbReference>
<dbReference type="PANTHER" id="PTHR30329:SF21">
    <property type="entry name" value="LIPOPROTEIN YIAD-RELATED"/>
    <property type="match status" value="1"/>
</dbReference>
<keyword evidence="3 5" id="KW-0472">Membrane</keyword>
<organism evidence="8 9">
    <name type="scientific">Hyalangium minutum</name>
    <dbReference type="NCBI Taxonomy" id="394096"/>
    <lineage>
        <taxon>Bacteria</taxon>
        <taxon>Pseudomonadati</taxon>
        <taxon>Myxococcota</taxon>
        <taxon>Myxococcia</taxon>
        <taxon>Myxococcales</taxon>
        <taxon>Cystobacterineae</taxon>
        <taxon>Archangiaceae</taxon>
        <taxon>Hyalangium</taxon>
    </lineage>
</organism>
<dbReference type="GO" id="GO:0007155">
    <property type="term" value="P:cell adhesion"/>
    <property type="evidence" value="ECO:0007669"/>
    <property type="project" value="InterPro"/>
</dbReference>
<dbReference type="PROSITE" id="PS51123">
    <property type="entry name" value="OMPA_2"/>
    <property type="match status" value="1"/>
</dbReference>
<evidence type="ECO:0000256" key="5">
    <source>
        <dbReference type="PROSITE-ProRule" id="PRU00473"/>
    </source>
</evidence>
<keyword evidence="2" id="KW-0732">Signal</keyword>
<dbReference type="InterPro" id="IPR006664">
    <property type="entry name" value="OMP_bac"/>
</dbReference>
<feature type="region of interest" description="Disordered" evidence="6">
    <location>
        <begin position="294"/>
        <end position="422"/>
    </location>
</feature>
<dbReference type="PANTHER" id="PTHR30329">
    <property type="entry name" value="STATOR ELEMENT OF FLAGELLAR MOTOR COMPLEX"/>
    <property type="match status" value="1"/>
</dbReference>
<evidence type="ECO:0000313" key="9">
    <source>
        <dbReference type="Proteomes" id="UP000028725"/>
    </source>
</evidence>
<comment type="subcellular location">
    <subcellularLocation>
        <location evidence="1">Cell outer membrane</location>
    </subcellularLocation>
</comment>
<dbReference type="InterPro" id="IPR028974">
    <property type="entry name" value="TSP_type-3_rpt"/>
</dbReference>
<feature type="domain" description="OmpA-like" evidence="7">
    <location>
        <begin position="429"/>
        <end position="547"/>
    </location>
</feature>
<dbReference type="Pfam" id="PF00691">
    <property type="entry name" value="OmpA"/>
    <property type="match status" value="1"/>
</dbReference>
<dbReference type="InterPro" id="IPR006665">
    <property type="entry name" value="OmpA-like"/>
</dbReference>
<evidence type="ECO:0000259" key="7">
    <source>
        <dbReference type="PROSITE" id="PS51123"/>
    </source>
</evidence>
<dbReference type="PRINTS" id="PR01023">
    <property type="entry name" value="NAFLGMOTY"/>
</dbReference>
<evidence type="ECO:0000256" key="1">
    <source>
        <dbReference type="ARBA" id="ARBA00004442"/>
    </source>
</evidence>
<dbReference type="InterPro" id="IPR036737">
    <property type="entry name" value="OmpA-like_sf"/>
</dbReference>
<evidence type="ECO:0000256" key="4">
    <source>
        <dbReference type="ARBA" id="ARBA00023237"/>
    </source>
</evidence>
<dbReference type="Gene3D" id="3.30.1330.60">
    <property type="entry name" value="OmpA-like domain"/>
    <property type="match status" value="1"/>
</dbReference>
<comment type="caution">
    <text evidence="8">The sequence shown here is derived from an EMBL/GenBank/DDBJ whole genome shotgun (WGS) entry which is preliminary data.</text>
</comment>
<dbReference type="GO" id="GO:0009279">
    <property type="term" value="C:cell outer membrane"/>
    <property type="evidence" value="ECO:0007669"/>
    <property type="project" value="UniProtKB-SubCell"/>
</dbReference>
<dbReference type="InterPro" id="IPR003367">
    <property type="entry name" value="Thrombospondin_3-like_rpt"/>
</dbReference>
<gene>
    <name evidence="8" type="ORF">DB31_3706</name>
</gene>
<dbReference type="CDD" id="cd07185">
    <property type="entry name" value="OmpA_C-like"/>
    <property type="match status" value="1"/>
</dbReference>
<evidence type="ECO:0000313" key="8">
    <source>
        <dbReference type="EMBL" id="KFE71576.1"/>
    </source>
</evidence>
<keyword evidence="4" id="KW-0998">Cell outer membrane</keyword>
<proteinExistence type="predicted"/>
<evidence type="ECO:0000256" key="2">
    <source>
        <dbReference type="ARBA" id="ARBA00022729"/>
    </source>
</evidence>
<evidence type="ECO:0000256" key="6">
    <source>
        <dbReference type="SAM" id="MobiDB-lite"/>
    </source>
</evidence>
<feature type="compositionally biased region" description="Acidic residues" evidence="6">
    <location>
        <begin position="399"/>
        <end position="408"/>
    </location>
</feature>